<name>A0A6B9LGN4_9CAUD</name>
<reference evidence="1 2" key="1">
    <citation type="journal article" date="2020" name="Viruses">
        <title>Diversity and Host Interactions Among Virulent and Temperate Baltic Sea Flavobacterium Phages.</title>
        <authorList>
            <person name="Nilsson E."/>
            <person name="Bayfield O.W."/>
            <person name="Lundin D."/>
            <person name="Antson A.A."/>
            <person name="Holmfeldt K."/>
        </authorList>
    </citation>
    <scope>NUCLEOTIDE SEQUENCE [LARGE SCALE GENOMIC DNA]</scope>
</reference>
<keyword evidence="2" id="KW-1185">Reference proteome</keyword>
<organism evidence="1 2">
    <name type="scientific">Flavobacterium phage vB_FspS_tant8-1</name>
    <dbReference type="NCBI Taxonomy" id="2686278"/>
    <lineage>
        <taxon>Viruses</taxon>
        <taxon>Duplodnaviria</taxon>
        <taxon>Heunggongvirae</taxon>
        <taxon>Uroviricota</taxon>
        <taxon>Caudoviricetes</taxon>
        <taxon>Tantvirus</taxon>
        <taxon>Tantvirus tant</taxon>
    </lineage>
</organism>
<evidence type="ECO:0000313" key="2">
    <source>
        <dbReference type="Proteomes" id="UP000464671"/>
    </source>
</evidence>
<sequence length="164" mass="19462">MKVKTHRICEFSECDVEFKKFRSTDKFCSSQCKKKHEETLNKKPKEKPKPIQKVSKKQSVLNSKYSVLRIQYLSKPENKFCFVENCGKLATTIEHRMGRKGFADDWARDNNVPLTIDQRFFAPCCQFHNLEFERNHHLSKKYQLSKIHGGKKDENEKSILYKRD</sequence>
<accession>A0A6B9LGN4</accession>
<protein>
    <submittedName>
        <fullName evidence="1">Recombination protein</fullName>
    </submittedName>
</protein>
<gene>
    <name evidence="1" type="ORF">tant81_gp015</name>
</gene>
<dbReference type="Proteomes" id="UP000464671">
    <property type="component" value="Segment"/>
</dbReference>
<dbReference type="EMBL" id="MN812239">
    <property type="protein sequence ID" value="QHB40946.1"/>
    <property type="molecule type" value="Genomic_DNA"/>
</dbReference>
<proteinExistence type="predicted"/>
<evidence type="ECO:0000313" key="1">
    <source>
        <dbReference type="EMBL" id="QHB40946.1"/>
    </source>
</evidence>